<keyword evidence="1" id="KW-0732">Signal</keyword>
<dbReference type="EMBL" id="VINQ01000003">
    <property type="protein sequence ID" value="KAA0917464.1"/>
    <property type="molecule type" value="Genomic_DNA"/>
</dbReference>
<protein>
    <recommendedName>
        <fullName evidence="4">Lipoprotein</fullName>
    </recommendedName>
</protein>
<reference evidence="2 3" key="1">
    <citation type="submission" date="2019-07" db="EMBL/GenBank/DDBJ databases">
        <title>Aquicoccus porphyridii gen. nov., sp. nov., isolated from a small marine red alga, Porphyridium marinum.</title>
        <authorList>
            <person name="Liu L."/>
        </authorList>
    </citation>
    <scope>NUCLEOTIDE SEQUENCE [LARGE SCALE GENOMIC DNA]</scope>
    <source>
        <strain evidence="2 3">L1 8-17</strain>
    </source>
</reference>
<dbReference type="PROSITE" id="PS51257">
    <property type="entry name" value="PROKAR_LIPOPROTEIN"/>
    <property type="match status" value="1"/>
</dbReference>
<feature type="signal peptide" evidence="1">
    <location>
        <begin position="1"/>
        <end position="19"/>
    </location>
</feature>
<evidence type="ECO:0000313" key="2">
    <source>
        <dbReference type="EMBL" id="KAA0917464.1"/>
    </source>
</evidence>
<feature type="chain" id="PRO_5023053912" description="Lipoprotein" evidence="1">
    <location>
        <begin position="20"/>
        <end position="187"/>
    </location>
</feature>
<name>A0A5A9ZJJ0_9RHOB</name>
<evidence type="ECO:0000256" key="1">
    <source>
        <dbReference type="SAM" id="SignalP"/>
    </source>
</evidence>
<comment type="caution">
    <text evidence="2">The sequence shown here is derived from an EMBL/GenBank/DDBJ whole genome shotgun (WGS) entry which is preliminary data.</text>
</comment>
<keyword evidence="3" id="KW-1185">Reference proteome</keyword>
<evidence type="ECO:0000313" key="3">
    <source>
        <dbReference type="Proteomes" id="UP000325291"/>
    </source>
</evidence>
<sequence length="187" mass="21353">MGFFRLLLIMGCVLLAACAEPGPPEQTEIADLARAIRALDAQVDPAEAERAAQIAYLYPLQLAREYEVTDPPLVHNTKVNMGLRPRGLCWHWAEDMERRLKQEGFETLVIHRAIANSDRVLRIDHSTAIVAAKGAGMYDGIVLDPWRKGYGRLTWMRTVEDRQYEWKPQHEVLATRLGTKRTRRVAY</sequence>
<proteinExistence type="predicted"/>
<dbReference type="AlphaFoldDB" id="A0A5A9ZJJ0"/>
<organism evidence="2 3">
    <name type="scientific">Aquicoccus porphyridii</name>
    <dbReference type="NCBI Taxonomy" id="1852029"/>
    <lineage>
        <taxon>Bacteria</taxon>
        <taxon>Pseudomonadati</taxon>
        <taxon>Pseudomonadota</taxon>
        <taxon>Alphaproteobacteria</taxon>
        <taxon>Rhodobacterales</taxon>
        <taxon>Paracoccaceae</taxon>
        <taxon>Aquicoccus</taxon>
    </lineage>
</organism>
<dbReference type="RefSeq" id="WP_111362551.1">
    <property type="nucleotide sequence ID" value="NZ_VINQ01000003.1"/>
</dbReference>
<gene>
    <name evidence="2" type="ORF">FLO80_05290</name>
</gene>
<dbReference type="Proteomes" id="UP000325291">
    <property type="component" value="Unassembled WGS sequence"/>
</dbReference>
<accession>A0A5A9ZJJ0</accession>
<evidence type="ECO:0008006" key="4">
    <source>
        <dbReference type="Google" id="ProtNLM"/>
    </source>
</evidence>